<feature type="binding site" evidence="11">
    <location>
        <position position="557"/>
    </location>
    <ligand>
        <name>Ca(2+)</name>
        <dbReference type="ChEBI" id="CHEBI:29108"/>
    </ligand>
</feature>
<keyword evidence="12" id="KW-0732">Signal</keyword>
<comment type="cofactor">
    <cofactor evidence="11">
        <name>Ca(2+)</name>
        <dbReference type="ChEBI" id="CHEBI:29108"/>
    </cofactor>
    <text evidence="11">Binds 1 Ca(2+) ion per subunit.</text>
</comment>
<dbReference type="InterPro" id="IPR050819">
    <property type="entry name" value="Tripeptidyl-peptidase_I"/>
</dbReference>
<name>A0A9P9BG92_9PEZI</name>
<feature type="binding site" evidence="11">
    <location>
        <position position="580"/>
    </location>
    <ligand>
        <name>Ca(2+)</name>
        <dbReference type="ChEBI" id="CHEBI:29108"/>
    </ligand>
</feature>
<dbReference type="GO" id="GO:0046872">
    <property type="term" value="F:metal ion binding"/>
    <property type="evidence" value="ECO:0007669"/>
    <property type="project" value="UniProtKB-UniRule"/>
</dbReference>
<dbReference type="Gene3D" id="3.40.50.200">
    <property type="entry name" value="Peptidase S8/S53 domain"/>
    <property type="match status" value="1"/>
</dbReference>
<feature type="chain" id="PRO_5040245387" description="tripeptidyl-peptidase II" evidence="12">
    <location>
        <begin position="19"/>
        <end position="600"/>
    </location>
</feature>
<dbReference type="InterPro" id="IPR015366">
    <property type="entry name" value="S53_propep"/>
</dbReference>
<comment type="catalytic activity">
    <reaction evidence="1">
        <text>Release of an N-terminal tripeptide from a polypeptide.</text>
        <dbReference type="EC" id="3.4.14.10"/>
    </reaction>
</comment>
<feature type="binding site" evidence="11">
    <location>
        <position position="582"/>
    </location>
    <ligand>
        <name>Ca(2+)</name>
        <dbReference type="ChEBI" id="CHEBI:29108"/>
    </ligand>
</feature>
<feature type="domain" description="Peptidase S53" evidence="13">
    <location>
        <begin position="214"/>
        <end position="600"/>
    </location>
</feature>
<dbReference type="EMBL" id="JAGTJQ010000013">
    <property type="protein sequence ID" value="KAH7014444.1"/>
    <property type="molecule type" value="Genomic_DNA"/>
</dbReference>
<dbReference type="EC" id="3.4.14.10" evidence="4"/>
<dbReference type="Pfam" id="PF09286">
    <property type="entry name" value="Pro-kuma_activ"/>
    <property type="match status" value="1"/>
</dbReference>
<evidence type="ECO:0000256" key="11">
    <source>
        <dbReference type="PROSITE-ProRule" id="PRU01032"/>
    </source>
</evidence>
<dbReference type="AlphaFoldDB" id="A0A9P9BG92"/>
<accession>A0A9P9BG92</accession>
<evidence type="ECO:0000256" key="6">
    <source>
        <dbReference type="ARBA" id="ARBA00022723"/>
    </source>
</evidence>
<dbReference type="GO" id="GO:0004252">
    <property type="term" value="F:serine-type endopeptidase activity"/>
    <property type="evidence" value="ECO:0007669"/>
    <property type="project" value="UniProtKB-UniRule"/>
</dbReference>
<sequence length="600" mass="64783">MWSSISLVLAILALPGHGASLPPSASPVLVVHERAAIPEAWTRVRAADDDEVLSLRIAVKQHRALDEADILARSNPASPLYGQYLGARDLRQLLDDATTHDARKLSWAVVERWVADNAIAVVRRSSSSIHVEMTARQARSALVASFSLYTNSRDEDGAVHARTEQYSLPSHVSRHVDYVYPTVHFFGARSTKDAPKTLEARQRLPEGPFDCTKYNCPRNISERYAIDYTPASRSASTLAIAGFLEQYPSHEDWSSFMTKFVGTTQERYSTVTLDGGLDPDTVEASGSEAMLDLEYSTPFTGPLAVTYYSVGGRAPTLGQPGNVTVPADESENEPFLDFFDHLLAQETVPQVITMSYTDDEQTVPYSYAVEVCERISQLALRGVTVLAASGDAGTQGTRRSDCKGPDNEDRFVPTFPASCPWVTTVGATAAYGGPASYSSGGFSNYFARPAWQQDAVQGYLDLMADGTVAQPNTTWFNSSGRGYPDLSLLGNDYLVVWRGFAQPLKGTSASTPVVASMVALLNDLRLAQGKPVLGFLNPRLYAAAASVSNNTAAFIDVLDGRINGCASAEHAEPGFEAAAGWDAASGLGEPLFKQLRALLV</sequence>
<keyword evidence="5 11" id="KW-0645">Protease</keyword>
<evidence type="ECO:0000256" key="1">
    <source>
        <dbReference type="ARBA" id="ARBA00001910"/>
    </source>
</evidence>
<evidence type="ECO:0000256" key="3">
    <source>
        <dbReference type="ARBA" id="ARBA00004239"/>
    </source>
</evidence>
<dbReference type="PROSITE" id="PS51695">
    <property type="entry name" value="SEDOLISIN"/>
    <property type="match status" value="1"/>
</dbReference>
<dbReference type="GO" id="GO:0008240">
    <property type="term" value="F:tripeptidyl-peptidase activity"/>
    <property type="evidence" value="ECO:0007669"/>
    <property type="project" value="UniProtKB-EC"/>
</dbReference>
<keyword evidence="7 11" id="KW-0378">Hydrolase</keyword>
<comment type="subcellular location">
    <subcellularLocation>
        <location evidence="3">Secreted</location>
        <location evidence="3">Extracellular space</location>
    </subcellularLocation>
</comment>
<keyword evidence="9 11" id="KW-0106">Calcium</keyword>
<evidence type="ECO:0000256" key="8">
    <source>
        <dbReference type="ARBA" id="ARBA00022825"/>
    </source>
</evidence>
<dbReference type="PANTHER" id="PTHR14218">
    <property type="entry name" value="PROTEASE S8 TRIPEPTIDYL PEPTIDASE I CLN2"/>
    <property type="match status" value="1"/>
</dbReference>
<dbReference type="CDD" id="cd04056">
    <property type="entry name" value="Peptidases_S53"/>
    <property type="match status" value="1"/>
</dbReference>
<evidence type="ECO:0000256" key="2">
    <source>
        <dbReference type="ARBA" id="ARBA00002451"/>
    </source>
</evidence>
<dbReference type="SMART" id="SM00944">
    <property type="entry name" value="Pro-kuma_activ"/>
    <property type="match status" value="1"/>
</dbReference>
<dbReference type="InterPro" id="IPR000209">
    <property type="entry name" value="Peptidase_S8/S53_dom"/>
</dbReference>
<evidence type="ECO:0000256" key="12">
    <source>
        <dbReference type="SAM" id="SignalP"/>
    </source>
</evidence>
<dbReference type="Proteomes" id="UP000756346">
    <property type="component" value="Unassembled WGS sequence"/>
</dbReference>
<evidence type="ECO:0000256" key="4">
    <source>
        <dbReference type="ARBA" id="ARBA00012462"/>
    </source>
</evidence>
<keyword evidence="8 11" id="KW-0720">Serine protease</keyword>
<dbReference type="SUPFAM" id="SSF52743">
    <property type="entry name" value="Subtilisin-like"/>
    <property type="match status" value="1"/>
</dbReference>
<evidence type="ECO:0000313" key="15">
    <source>
        <dbReference type="Proteomes" id="UP000756346"/>
    </source>
</evidence>
<dbReference type="RefSeq" id="XP_046005411.1">
    <property type="nucleotide sequence ID" value="XM_046155807.1"/>
</dbReference>
<evidence type="ECO:0000313" key="14">
    <source>
        <dbReference type="EMBL" id="KAH7014444.1"/>
    </source>
</evidence>
<dbReference type="GO" id="GO:0005576">
    <property type="term" value="C:extracellular region"/>
    <property type="evidence" value="ECO:0007669"/>
    <property type="project" value="UniProtKB-SubCell"/>
</dbReference>
<keyword evidence="10" id="KW-0865">Zymogen</keyword>
<proteinExistence type="predicted"/>
<dbReference type="InterPro" id="IPR036852">
    <property type="entry name" value="Peptidase_S8/S53_dom_sf"/>
</dbReference>
<dbReference type="Pfam" id="PF00082">
    <property type="entry name" value="Peptidase_S8"/>
    <property type="match status" value="1"/>
</dbReference>
<keyword evidence="6 11" id="KW-0479">Metal-binding</keyword>
<feature type="binding site" evidence="11">
    <location>
        <position position="556"/>
    </location>
    <ligand>
        <name>Ca(2+)</name>
        <dbReference type="ChEBI" id="CHEBI:29108"/>
    </ligand>
</feature>
<evidence type="ECO:0000256" key="9">
    <source>
        <dbReference type="ARBA" id="ARBA00022837"/>
    </source>
</evidence>
<dbReference type="GeneID" id="70185353"/>
<evidence type="ECO:0000256" key="7">
    <source>
        <dbReference type="ARBA" id="ARBA00022801"/>
    </source>
</evidence>
<dbReference type="PANTHER" id="PTHR14218:SF15">
    <property type="entry name" value="TRIPEPTIDYL-PEPTIDASE 1"/>
    <property type="match status" value="1"/>
</dbReference>
<dbReference type="InterPro" id="IPR030400">
    <property type="entry name" value="Sedolisin_dom"/>
</dbReference>
<reference evidence="14" key="1">
    <citation type="journal article" date="2021" name="Nat. Commun.">
        <title>Genetic determinants of endophytism in the Arabidopsis root mycobiome.</title>
        <authorList>
            <person name="Mesny F."/>
            <person name="Miyauchi S."/>
            <person name="Thiergart T."/>
            <person name="Pickel B."/>
            <person name="Atanasova L."/>
            <person name="Karlsson M."/>
            <person name="Huettel B."/>
            <person name="Barry K.W."/>
            <person name="Haridas S."/>
            <person name="Chen C."/>
            <person name="Bauer D."/>
            <person name="Andreopoulos W."/>
            <person name="Pangilinan J."/>
            <person name="LaButti K."/>
            <person name="Riley R."/>
            <person name="Lipzen A."/>
            <person name="Clum A."/>
            <person name="Drula E."/>
            <person name="Henrissat B."/>
            <person name="Kohler A."/>
            <person name="Grigoriev I.V."/>
            <person name="Martin F.M."/>
            <person name="Hacquard S."/>
        </authorList>
    </citation>
    <scope>NUCLEOTIDE SEQUENCE</scope>
    <source>
        <strain evidence="14">MPI-CAGE-CH-0230</strain>
    </source>
</reference>
<feature type="active site" description="Charge relay system" evidence="11">
    <location>
        <position position="292"/>
    </location>
</feature>
<evidence type="ECO:0000256" key="5">
    <source>
        <dbReference type="ARBA" id="ARBA00022670"/>
    </source>
</evidence>
<dbReference type="OrthoDB" id="2919105at2759"/>
<protein>
    <recommendedName>
        <fullName evidence="4">tripeptidyl-peptidase II</fullName>
        <ecNumber evidence="4">3.4.14.10</ecNumber>
    </recommendedName>
</protein>
<keyword evidence="15" id="KW-1185">Reference proteome</keyword>
<dbReference type="CDD" id="cd11377">
    <property type="entry name" value="Pro-peptidase_S53"/>
    <property type="match status" value="1"/>
</dbReference>
<feature type="signal peptide" evidence="12">
    <location>
        <begin position="1"/>
        <end position="18"/>
    </location>
</feature>
<evidence type="ECO:0000259" key="13">
    <source>
        <dbReference type="PROSITE" id="PS51695"/>
    </source>
</evidence>
<organism evidence="14 15">
    <name type="scientific">Microdochium trichocladiopsis</name>
    <dbReference type="NCBI Taxonomy" id="1682393"/>
    <lineage>
        <taxon>Eukaryota</taxon>
        <taxon>Fungi</taxon>
        <taxon>Dikarya</taxon>
        <taxon>Ascomycota</taxon>
        <taxon>Pezizomycotina</taxon>
        <taxon>Sordariomycetes</taxon>
        <taxon>Xylariomycetidae</taxon>
        <taxon>Xylariales</taxon>
        <taxon>Microdochiaceae</taxon>
        <taxon>Microdochium</taxon>
    </lineage>
</organism>
<comment type="function">
    <text evidence="2">Secreted tripeptidyl-peptidase which degrades proteins at acidic pHs and is involved in virulence.</text>
</comment>
<gene>
    <name evidence="14" type="ORF">B0I36DRAFT_338737</name>
</gene>
<comment type="caution">
    <text evidence="14">The sequence shown here is derived from an EMBL/GenBank/DDBJ whole genome shotgun (WGS) entry which is preliminary data.</text>
</comment>
<evidence type="ECO:0000256" key="10">
    <source>
        <dbReference type="ARBA" id="ARBA00023145"/>
    </source>
</evidence>
<dbReference type="SUPFAM" id="SSF54897">
    <property type="entry name" value="Protease propeptides/inhibitors"/>
    <property type="match status" value="1"/>
</dbReference>
<feature type="active site" description="Charge relay system" evidence="11">
    <location>
        <position position="288"/>
    </location>
</feature>
<dbReference type="GO" id="GO:0006508">
    <property type="term" value="P:proteolysis"/>
    <property type="evidence" value="ECO:0007669"/>
    <property type="project" value="UniProtKB-KW"/>
</dbReference>
<feature type="active site" description="Charge relay system" evidence="11">
    <location>
        <position position="508"/>
    </location>
</feature>